<dbReference type="HOGENOM" id="CLU_047250_1_0_11"/>
<dbReference type="InterPro" id="IPR040198">
    <property type="entry name" value="Fido_containing"/>
</dbReference>
<dbReference type="InterPro" id="IPR025758">
    <property type="entry name" value="Fic/DOC_N"/>
</dbReference>
<dbReference type="InterPro" id="IPR003812">
    <property type="entry name" value="Fido"/>
</dbReference>
<dbReference type="GO" id="GO:0005524">
    <property type="term" value="F:ATP binding"/>
    <property type="evidence" value="ECO:0007669"/>
    <property type="project" value="UniProtKB-KW"/>
</dbReference>
<name>A0A0B6EUH3_9CORY</name>
<dbReference type="SUPFAM" id="SSF140931">
    <property type="entry name" value="Fic-like"/>
    <property type="match status" value="1"/>
</dbReference>
<dbReference type="RefSeq" id="WP_042533499.1">
    <property type="nucleotide sequence ID" value="NZ_CP010827.1"/>
</dbReference>
<dbReference type="PANTHER" id="PTHR13504:SF38">
    <property type="entry name" value="FIDO DOMAIN-CONTAINING PROTEIN"/>
    <property type="match status" value="1"/>
</dbReference>
<dbReference type="KEGG" id="csx:CSING_13010"/>
<protein>
    <recommendedName>
        <fullName evidence="3">Fido domain-containing protein</fullName>
    </recommendedName>
</protein>
<evidence type="ECO:0000259" key="3">
    <source>
        <dbReference type="PROSITE" id="PS51459"/>
    </source>
</evidence>
<dbReference type="Gene3D" id="1.10.3290.10">
    <property type="entry name" value="Fido-like domain"/>
    <property type="match status" value="1"/>
</dbReference>
<dbReference type="Pfam" id="PF02661">
    <property type="entry name" value="Fic"/>
    <property type="match status" value="1"/>
</dbReference>
<dbReference type="AlphaFoldDB" id="A0A0B6EUH3"/>
<feature type="domain" description="Fido" evidence="3">
    <location>
        <begin position="138"/>
        <end position="284"/>
    </location>
</feature>
<dbReference type="PANTHER" id="PTHR13504">
    <property type="entry name" value="FIDO DOMAIN-CONTAINING PROTEIN DDB_G0283145"/>
    <property type="match status" value="1"/>
</dbReference>
<dbReference type="PROSITE" id="PS51459">
    <property type="entry name" value="FIDO"/>
    <property type="match status" value="1"/>
</dbReference>
<keyword evidence="2" id="KW-0067">ATP-binding</keyword>
<reference evidence="4 5" key="1">
    <citation type="journal article" date="2015" name="Genome Announc.">
        <title>Complete Genome Sequence and Annotation of Corynebacterium singulare DSM 44357, Isolated from a Human Semen Specimen.</title>
        <authorList>
            <person name="Merten M."/>
            <person name="Brinkrolf K."/>
            <person name="Albersmeier A."/>
            <person name="Kutter Y."/>
            <person name="Ruckert C."/>
            <person name="Tauch A."/>
        </authorList>
    </citation>
    <scope>NUCLEOTIDE SEQUENCE [LARGE SCALE GENOMIC DNA]</scope>
    <source>
        <strain evidence="4">IBS B52218</strain>
    </source>
</reference>
<evidence type="ECO:0000313" key="4">
    <source>
        <dbReference type="EMBL" id="AJI80087.1"/>
    </source>
</evidence>
<evidence type="ECO:0000313" key="5">
    <source>
        <dbReference type="Proteomes" id="UP000031890"/>
    </source>
</evidence>
<dbReference type="STRING" id="161899.CSING_13010"/>
<dbReference type="Pfam" id="PF13784">
    <property type="entry name" value="Fic_N"/>
    <property type="match status" value="1"/>
</dbReference>
<dbReference type="Proteomes" id="UP000031890">
    <property type="component" value="Chromosome"/>
</dbReference>
<dbReference type="EMBL" id="CP010827">
    <property type="protein sequence ID" value="AJI80087.1"/>
    <property type="molecule type" value="Genomic_DNA"/>
</dbReference>
<evidence type="ECO:0000256" key="2">
    <source>
        <dbReference type="PIRSR" id="PIRSR640198-2"/>
    </source>
</evidence>
<sequence length="423" mass="46636">MPDYVTENWIPESGSGLPRRDKAGGPFLAYVPDHLARKAWTFSPELTSRAARIEREILRLNRHTASGQLESVARLLMRSEAISSSRIEGIAPNVDKVVLAELAQEEEVRGFKESAEEVARNLTVLRSIEKSFATEPTISVELLERLQRELMGENGSIPTGLRTIQNWIGGSNHTPIGAEFIPAPPRLVHDLVDDLCLYLDGASHGALIQAAIAHAQFETIHPFADGNGRVGRALIHGILLRRGLTEYTILPVSLVLGTWSTRYVQGLTAYRKDNVDEWLSIFLDAAEEAVKQARLIADDLARIQLEWFAAVEDTRRKDGMQRALRADSLEATLLRSLPAYPIVTVRSIQRLYGITPGNARKALDRLSGAGILRTKVIAKNGGLGYYADDILSLLDLADRQLASSRFDTRLSPPTGRAVPQAQS</sequence>
<dbReference type="OrthoDB" id="9813719at2"/>
<organism evidence="4 5">
    <name type="scientific">Corynebacterium singulare</name>
    <dbReference type="NCBI Taxonomy" id="161899"/>
    <lineage>
        <taxon>Bacteria</taxon>
        <taxon>Bacillati</taxon>
        <taxon>Actinomycetota</taxon>
        <taxon>Actinomycetes</taxon>
        <taxon>Mycobacteriales</taxon>
        <taxon>Corynebacteriaceae</taxon>
        <taxon>Corynebacterium</taxon>
    </lineage>
</organism>
<proteinExistence type="predicted"/>
<keyword evidence="2" id="KW-0547">Nucleotide-binding</keyword>
<feature type="binding site" evidence="2">
    <location>
        <begin position="225"/>
        <end position="232"/>
    </location>
    <ligand>
        <name>ATP</name>
        <dbReference type="ChEBI" id="CHEBI:30616"/>
    </ligand>
</feature>
<feature type="active site" evidence="1">
    <location>
        <position position="221"/>
    </location>
</feature>
<dbReference type="InterPro" id="IPR036597">
    <property type="entry name" value="Fido-like_dom_sf"/>
</dbReference>
<gene>
    <name evidence="4" type="ORF">CSING_13010</name>
</gene>
<evidence type="ECO:0000256" key="1">
    <source>
        <dbReference type="PIRSR" id="PIRSR640198-1"/>
    </source>
</evidence>
<accession>A0A0B6EUH3</accession>